<accession>A0A1Q2LGL4</accession>
<evidence type="ECO:0000313" key="1">
    <source>
        <dbReference type="EMBL" id="AQQ59570.1"/>
    </source>
</evidence>
<reference evidence="1 2" key="1">
    <citation type="submission" date="2017-02" db="EMBL/GenBank/DDBJ databases">
        <title>Whole genome sequencing of Helicobacter bilis strain AAQJH.</title>
        <authorList>
            <person name="Conlan S."/>
            <person name="Thomas P.J."/>
            <person name="Mullikin J."/>
            <person name="Palmore T.N."/>
            <person name="Frank K.M."/>
            <person name="Segre J.A."/>
        </authorList>
    </citation>
    <scope>NUCLEOTIDE SEQUENCE [LARGE SCALE GENOMIC DNA]</scope>
    <source>
        <strain evidence="1 2">AAQJH</strain>
    </source>
</reference>
<organism evidence="1 2">
    <name type="scientific">Helicobacter bilis</name>
    <dbReference type="NCBI Taxonomy" id="37372"/>
    <lineage>
        <taxon>Bacteria</taxon>
        <taxon>Pseudomonadati</taxon>
        <taxon>Campylobacterota</taxon>
        <taxon>Epsilonproteobacteria</taxon>
        <taxon>Campylobacterales</taxon>
        <taxon>Helicobacteraceae</taxon>
        <taxon>Helicobacter</taxon>
    </lineage>
</organism>
<name>A0A1Q2LGL4_9HELI</name>
<gene>
    <name evidence="1" type="ORF">XJ32_05090</name>
</gene>
<dbReference type="AlphaFoldDB" id="A0A1Q2LGL4"/>
<dbReference type="Proteomes" id="UP000188298">
    <property type="component" value="Chromosome"/>
</dbReference>
<dbReference type="EMBL" id="CP019645">
    <property type="protein sequence ID" value="AQQ59570.1"/>
    <property type="molecule type" value="Genomic_DNA"/>
</dbReference>
<evidence type="ECO:0000313" key="2">
    <source>
        <dbReference type="Proteomes" id="UP000188298"/>
    </source>
</evidence>
<protein>
    <submittedName>
        <fullName evidence="1">Uncharacterized protein</fullName>
    </submittedName>
</protein>
<proteinExistence type="predicted"/>
<dbReference type="KEGG" id="hbl:XJ32_05090"/>
<sequence>MGKKAQAGLKSTQSIVCINSPTLYMLQKQRAVKQNKKQKSLDISKCSLLVLKSGKKVRFYSLK</sequence>